<dbReference type="STRING" id="1391654.AKJ09_00935"/>
<dbReference type="InterPro" id="IPR036890">
    <property type="entry name" value="HATPase_C_sf"/>
</dbReference>
<name>A0A0K1PLK7_9BACT</name>
<dbReference type="GO" id="GO:0007234">
    <property type="term" value="P:osmosensory signaling via phosphorelay pathway"/>
    <property type="evidence" value="ECO:0007669"/>
    <property type="project" value="TreeGrafter"/>
</dbReference>
<dbReference type="SMART" id="SM00387">
    <property type="entry name" value="HATPase_c"/>
    <property type="match status" value="1"/>
</dbReference>
<dbReference type="Gene3D" id="3.30.565.10">
    <property type="entry name" value="Histidine kinase-like ATPase, C-terminal domain"/>
    <property type="match status" value="1"/>
</dbReference>
<dbReference type="GO" id="GO:0000155">
    <property type="term" value="F:phosphorelay sensor kinase activity"/>
    <property type="evidence" value="ECO:0007669"/>
    <property type="project" value="InterPro"/>
</dbReference>
<dbReference type="AlphaFoldDB" id="A0A0K1PLK7"/>
<dbReference type="SUPFAM" id="SSF55874">
    <property type="entry name" value="ATPase domain of HSP90 chaperone/DNA topoisomerase II/histidine kinase"/>
    <property type="match status" value="1"/>
</dbReference>
<feature type="transmembrane region" description="Helical" evidence="6">
    <location>
        <begin position="193"/>
        <end position="219"/>
    </location>
</feature>
<dbReference type="PANTHER" id="PTHR42878">
    <property type="entry name" value="TWO-COMPONENT HISTIDINE KINASE"/>
    <property type="match status" value="1"/>
</dbReference>
<dbReference type="CDD" id="cd00082">
    <property type="entry name" value="HisKA"/>
    <property type="match status" value="1"/>
</dbReference>
<evidence type="ECO:0000256" key="2">
    <source>
        <dbReference type="ARBA" id="ARBA00012438"/>
    </source>
</evidence>
<dbReference type="KEGG" id="llu:AKJ09_00935"/>
<dbReference type="GO" id="GO:0000156">
    <property type="term" value="F:phosphorelay response regulator activity"/>
    <property type="evidence" value="ECO:0007669"/>
    <property type="project" value="TreeGrafter"/>
</dbReference>
<evidence type="ECO:0000256" key="1">
    <source>
        <dbReference type="ARBA" id="ARBA00000085"/>
    </source>
</evidence>
<reference evidence="8 9" key="1">
    <citation type="submission" date="2015-08" db="EMBL/GenBank/DDBJ databases">
        <authorList>
            <person name="Babu N.S."/>
            <person name="Beckwith C.J."/>
            <person name="Beseler K.G."/>
            <person name="Brison A."/>
            <person name="Carone J.V."/>
            <person name="Caskin T.P."/>
            <person name="Diamond M."/>
            <person name="Durham M.E."/>
            <person name="Foxe J.M."/>
            <person name="Go M."/>
            <person name="Henderson B.A."/>
            <person name="Jones I.B."/>
            <person name="McGettigan J.A."/>
            <person name="Micheletti S.J."/>
            <person name="Nasrallah M.E."/>
            <person name="Ortiz D."/>
            <person name="Piller C.R."/>
            <person name="Privatt S.R."/>
            <person name="Schneider S.L."/>
            <person name="Sharp S."/>
            <person name="Smith T.C."/>
            <person name="Stanton J.D."/>
            <person name="Ullery H.E."/>
            <person name="Wilson R.J."/>
            <person name="Serrano M.G."/>
            <person name="Buck G."/>
            <person name="Lee V."/>
            <person name="Wang Y."/>
            <person name="Carvalho R."/>
            <person name="Voegtly L."/>
            <person name="Shi R."/>
            <person name="Duckworth R."/>
            <person name="Johnson A."/>
            <person name="Loviza R."/>
            <person name="Walstead R."/>
            <person name="Shah Z."/>
            <person name="Kiflezghi M."/>
            <person name="Wade K."/>
            <person name="Ball S.L."/>
            <person name="Bradley K.W."/>
            <person name="Asai D.J."/>
            <person name="Bowman C.A."/>
            <person name="Russell D.A."/>
            <person name="Pope W.H."/>
            <person name="Jacobs-Sera D."/>
            <person name="Hendrix R.W."/>
            <person name="Hatfull G.F."/>
        </authorList>
    </citation>
    <scope>NUCLEOTIDE SEQUENCE [LARGE SCALE GENOMIC DNA]</scope>
    <source>
        <strain evidence="8 9">DSM 27648</strain>
    </source>
</reference>
<dbReference type="InterPro" id="IPR005467">
    <property type="entry name" value="His_kinase_dom"/>
</dbReference>
<comment type="catalytic activity">
    <reaction evidence="1">
        <text>ATP + protein L-histidine = ADP + protein N-phospho-L-histidine.</text>
        <dbReference type="EC" id="2.7.13.3"/>
    </reaction>
</comment>
<dbReference type="PRINTS" id="PR00344">
    <property type="entry name" value="BCTRLSENSOR"/>
</dbReference>
<keyword evidence="9" id="KW-1185">Reference proteome</keyword>
<protein>
    <recommendedName>
        <fullName evidence="2">histidine kinase</fullName>
        <ecNumber evidence="2">2.7.13.3</ecNumber>
    </recommendedName>
</protein>
<dbReference type="EMBL" id="CP012333">
    <property type="protein sequence ID" value="AKU94271.1"/>
    <property type="molecule type" value="Genomic_DNA"/>
</dbReference>
<dbReference type="GO" id="GO:0030295">
    <property type="term" value="F:protein kinase activator activity"/>
    <property type="evidence" value="ECO:0007669"/>
    <property type="project" value="TreeGrafter"/>
</dbReference>
<dbReference type="SUPFAM" id="SSF47384">
    <property type="entry name" value="Homodimeric domain of signal transducing histidine kinase"/>
    <property type="match status" value="1"/>
</dbReference>
<dbReference type="PROSITE" id="PS50109">
    <property type="entry name" value="HIS_KIN"/>
    <property type="match status" value="1"/>
</dbReference>
<evidence type="ECO:0000313" key="9">
    <source>
        <dbReference type="Proteomes" id="UP000064967"/>
    </source>
</evidence>
<evidence type="ECO:0000256" key="6">
    <source>
        <dbReference type="SAM" id="Phobius"/>
    </source>
</evidence>
<keyword evidence="4" id="KW-0808">Transferase</keyword>
<gene>
    <name evidence="8" type="ORF">AKJ09_00935</name>
</gene>
<dbReference type="InterPro" id="IPR036097">
    <property type="entry name" value="HisK_dim/P_sf"/>
</dbReference>
<evidence type="ECO:0000259" key="7">
    <source>
        <dbReference type="PROSITE" id="PS50109"/>
    </source>
</evidence>
<dbReference type="InterPro" id="IPR003661">
    <property type="entry name" value="HisK_dim/P_dom"/>
</dbReference>
<sequence>MPASTERSRAVSNAPARISTPSRTRSKLAAAFGSAALVLVVATVSLLSIQASRHSLERLTHAYAVRSEIRDLRQALVDAETGQRGYILSGEAAYLAPYERGRAHFREHLAELRRLSPRNVETLEHVEALGDLKLAELAKTISVRELAGADAAIDIVRTDRGESVMAELRSLFAAMEAQEDEVLSERAAEYEMWLRITTGVVGGGAILAFALAVLVNLGIRKEIAEREHSIGTIADQAEKLRAQAQILAANEVRLAHQLEEEQSLTEELRTTNEVLDARVRDVAFANAAKDRLVIQLAKSNSDLDQFAYVASHDLKAPLRGIANLSEWIEEDLADAMTDKVREQLRLLRGRVHRMEGLIDGILEYSRAGRARDADESLDTRELLDDTLELMAPPPGVSIRITPELPTVVAPKIFLQQIFINLVGNALKHARHDAAEVEIGATDGGTNWEFFVRDNGPGIDPKFHDRIFGIFQTLASRDKVEGTGIGLAVVKKLVESRGGRIWVESTLGSGATFKFTLPKTLSTSKETSHDQ</sequence>
<keyword evidence="6" id="KW-1133">Transmembrane helix</keyword>
<dbReference type="InterPro" id="IPR050351">
    <property type="entry name" value="BphY/WalK/GraS-like"/>
</dbReference>
<dbReference type="EC" id="2.7.13.3" evidence="2"/>
<evidence type="ECO:0000256" key="3">
    <source>
        <dbReference type="ARBA" id="ARBA00022553"/>
    </source>
</evidence>
<proteinExistence type="predicted"/>
<evidence type="ECO:0000313" key="8">
    <source>
        <dbReference type="EMBL" id="AKU94271.1"/>
    </source>
</evidence>
<dbReference type="PANTHER" id="PTHR42878:SF15">
    <property type="entry name" value="BACTERIOPHYTOCHROME"/>
    <property type="match status" value="1"/>
</dbReference>
<organism evidence="8 9">
    <name type="scientific">Labilithrix luteola</name>
    <dbReference type="NCBI Taxonomy" id="1391654"/>
    <lineage>
        <taxon>Bacteria</taxon>
        <taxon>Pseudomonadati</taxon>
        <taxon>Myxococcota</taxon>
        <taxon>Polyangia</taxon>
        <taxon>Polyangiales</taxon>
        <taxon>Labilitrichaceae</taxon>
        <taxon>Labilithrix</taxon>
    </lineage>
</organism>
<dbReference type="RefSeq" id="WP_240488387.1">
    <property type="nucleotide sequence ID" value="NZ_CP012333.1"/>
</dbReference>
<evidence type="ECO:0000256" key="5">
    <source>
        <dbReference type="ARBA" id="ARBA00022777"/>
    </source>
</evidence>
<dbReference type="Gene3D" id="1.10.287.130">
    <property type="match status" value="1"/>
</dbReference>
<dbReference type="SMART" id="SM00388">
    <property type="entry name" value="HisKA"/>
    <property type="match status" value="1"/>
</dbReference>
<dbReference type="CDD" id="cd19410">
    <property type="entry name" value="HK9-like_sensor"/>
    <property type="match status" value="1"/>
</dbReference>
<keyword evidence="6" id="KW-0472">Membrane</keyword>
<accession>A0A0K1PLK7</accession>
<keyword evidence="5 8" id="KW-0418">Kinase</keyword>
<dbReference type="Pfam" id="PF02518">
    <property type="entry name" value="HATPase_c"/>
    <property type="match status" value="1"/>
</dbReference>
<dbReference type="Pfam" id="PF05227">
    <property type="entry name" value="CHASE3"/>
    <property type="match status" value="1"/>
</dbReference>
<dbReference type="InterPro" id="IPR003594">
    <property type="entry name" value="HATPase_dom"/>
</dbReference>
<evidence type="ECO:0000256" key="4">
    <source>
        <dbReference type="ARBA" id="ARBA00022679"/>
    </source>
</evidence>
<keyword evidence="3" id="KW-0597">Phosphoprotein</keyword>
<feature type="transmembrane region" description="Helical" evidence="6">
    <location>
        <begin position="28"/>
        <end position="49"/>
    </location>
</feature>
<dbReference type="Pfam" id="PF00512">
    <property type="entry name" value="HisKA"/>
    <property type="match status" value="1"/>
</dbReference>
<keyword evidence="6" id="KW-0812">Transmembrane</keyword>
<dbReference type="InterPro" id="IPR007891">
    <property type="entry name" value="CHASE3"/>
</dbReference>
<feature type="domain" description="Histidine kinase" evidence="7">
    <location>
        <begin position="309"/>
        <end position="520"/>
    </location>
</feature>
<dbReference type="Proteomes" id="UP000064967">
    <property type="component" value="Chromosome"/>
</dbReference>
<dbReference type="InterPro" id="IPR004358">
    <property type="entry name" value="Sig_transdc_His_kin-like_C"/>
</dbReference>